<dbReference type="Gene3D" id="2.160.20.10">
    <property type="entry name" value="Single-stranded right-handed beta-helix, Pectin lyase-like"/>
    <property type="match status" value="1"/>
</dbReference>
<proteinExistence type="predicted"/>
<dbReference type="InterPro" id="IPR011050">
    <property type="entry name" value="Pectin_lyase_fold/virulence"/>
</dbReference>
<protein>
    <recommendedName>
        <fullName evidence="2">Right handed beta helix domain-containing protein</fullName>
    </recommendedName>
</protein>
<dbReference type="EMBL" id="LNQE01001073">
    <property type="protein sequence ID" value="KUG21340.1"/>
    <property type="molecule type" value="Genomic_DNA"/>
</dbReference>
<dbReference type="AlphaFoldDB" id="A0A0W8FKF9"/>
<dbReference type="Pfam" id="PF20129">
    <property type="entry name" value="DUF6519"/>
    <property type="match status" value="2"/>
</dbReference>
<dbReference type="InterPro" id="IPR045392">
    <property type="entry name" value="DUF6519"/>
</dbReference>
<dbReference type="InterPro" id="IPR006626">
    <property type="entry name" value="PbH1"/>
</dbReference>
<evidence type="ECO:0000313" key="1">
    <source>
        <dbReference type="EMBL" id="KUG21340.1"/>
    </source>
</evidence>
<gene>
    <name evidence="1" type="ORF">ASZ90_008910</name>
</gene>
<name>A0A0W8FKF9_9ZZZZ</name>
<dbReference type="InterPro" id="IPR012334">
    <property type="entry name" value="Pectin_lyas_fold"/>
</dbReference>
<evidence type="ECO:0008006" key="2">
    <source>
        <dbReference type="Google" id="ProtNLM"/>
    </source>
</evidence>
<reference evidence="1" key="1">
    <citation type="journal article" date="2015" name="Proc. Natl. Acad. Sci. U.S.A.">
        <title>Networks of energetic and metabolic interactions define dynamics in microbial communities.</title>
        <authorList>
            <person name="Embree M."/>
            <person name="Liu J.K."/>
            <person name="Al-Bassam M.M."/>
            <person name="Zengler K."/>
        </authorList>
    </citation>
    <scope>NUCLEOTIDE SEQUENCE</scope>
</reference>
<organism evidence="1">
    <name type="scientific">hydrocarbon metagenome</name>
    <dbReference type="NCBI Taxonomy" id="938273"/>
    <lineage>
        <taxon>unclassified sequences</taxon>
        <taxon>metagenomes</taxon>
        <taxon>ecological metagenomes</taxon>
    </lineage>
</organism>
<accession>A0A0W8FKF9</accession>
<dbReference type="SMART" id="SM00710">
    <property type="entry name" value="PbH1"/>
    <property type="match status" value="6"/>
</dbReference>
<dbReference type="SUPFAM" id="SSF51126">
    <property type="entry name" value="Pectin lyase-like"/>
    <property type="match status" value="1"/>
</dbReference>
<sequence>MYGDFTRNSFSREKHYSGVRMQQGRVQLDADWNEQADIERYRRRSADRDLIGHHGGPKGDAPAGFAIRPTEGGGIAVTRGRYYVDGILCENEADLIVPAAGDALAERGLLTFPWPLETGYHFVYLDVWERHVSALEDPNIREVALGGPDTATRTEVAWEIRARRSPGGQPSCSDPIEGEAVQGMMKARYNRSQAHAGPCEITAGEYRRLENQLYRVEVHEEFSGGHLPLIKWSRDNAAFAARCSASSPDGRITLKDAPSRVLDAFRDCRTAGGRWIEITDELRERKGIAGVVARLIGLEGEDLIIDPETIRPPGSDTVIRLESFTNPTVRLWDYVGSLPGGEEWMDLEEGIQVAFRQGALSPGDYWLIPSRTITDAIEWPLDAGDEPAFRPPDGVEHHYCPLAILGVSGGTVGVVKDCRRLFPPATAISAEDVDFSGTACEMEDSTTVQEALDAICRRRDGSCTVVVLPSDLRNCPSRVTGKKSARICLQAAEYSIDDTIVFSGSGHLRLSGCGKGTMIAAPASRPALVFSGWESVVVEDIMVSAGAEGAAGGEQTLNGVLAFDRCGSVTVERVTVRGAAGRRDGIACLGVWNPDPGANARATASVRIRGCDLSPANRQIGILVSNAGRVRIEQNDIAVHGEPRRDPLAAIRVDRGLRKEIVGRLLKGLVVDQPVREAGKYIAIPIGSHTIRLATAPALEKDLQALVRAASAPAFDRPGDAKTFVFSHVDRVLREEDLRRKFPSLAGWLDKAVSAPPSAARGILIAGSSQPDVRILYNTIRGATQGIHLGVSHANAPRNDHDFIDRAIISGNTVEITATPLCPDPAHGIFTGNCRSLIAESNIVRVNNLRQADVVGIKVYGVLGPMIVLRQNHIENANTGILVRAVATTDRGMPQWIAADNLTRGASVPISKPASMRDGSTHA</sequence>
<comment type="caution">
    <text evidence="1">The sequence shown here is derived from an EMBL/GenBank/DDBJ whole genome shotgun (WGS) entry which is preliminary data.</text>
</comment>